<comment type="caution">
    <text evidence="6">Lacks conserved residue(s) required for the propagation of feature annotation.</text>
</comment>
<dbReference type="InterPro" id="IPR027417">
    <property type="entry name" value="P-loop_NTPase"/>
</dbReference>
<keyword evidence="1 6" id="KW-0963">Cytoplasm</keyword>
<dbReference type="GO" id="GO:0009432">
    <property type="term" value="P:SOS response"/>
    <property type="evidence" value="ECO:0007669"/>
    <property type="project" value="UniProtKB-UniRule"/>
</dbReference>
<evidence type="ECO:0000256" key="5">
    <source>
        <dbReference type="ARBA" id="ARBA00023125"/>
    </source>
</evidence>
<accession>A0A1F6UJY5</accession>
<dbReference type="HAMAP" id="MF_00365">
    <property type="entry name" value="RecF"/>
    <property type="match status" value="1"/>
</dbReference>
<keyword evidence="6" id="KW-0227">DNA damage</keyword>
<evidence type="ECO:0000256" key="1">
    <source>
        <dbReference type="ARBA" id="ARBA00022490"/>
    </source>
</evidence>
<dbReference type="GO" id="GO:0005737">
    <property type="term" value="C:cytoplasm"/>
    <property type="evidence" value="ECO:0007669"/>
    <property type="project" value="UniProtKB-SubCell"/>
</dbReference>
<keyword evidence="6" id="KW-0234">DNA repair</keyword>
<comment type="function">
    <text evidence="6">The RecF protein is involved in DNA metabolism; it is required for DNA replication and normal SOS inducibility. RecF binds preferentially to single-stranded, linear DNA. It also seems to bind ATP.</text>
</comment>
<organism evidence="7 8">
    <name type="scientific">Candidatus Muproteobacteria bacterium RBG_19FT_COMBO_61_10</name>
    <dbReference type="NCBI Taxonomy" id="1817761"/>
    <lineage>
        <taxon>Bacteria</taxon>
        <taxon>Pseudomonadati</taxon>
        <taxon>Pseudomonadota</taxon>
        <taxon>Candidatus Muproteobacteria</taxon>
    </lineage>
</organism>
<dbReference type="Gene3D" id="1.20.1050.90">
    <property type="entry name" value="RecF/RecN/SMC, N-terminal domain"/>
    <property type="match status" value="1"/>
</dbReference>
<keyword evidence="5 6" id="KW-0238">DNA-binding</keyword>
<comment type="subcellular location">
    <subcellularLocation>
        <location evidence="6">Cytoplasm</location>
    </subcellularLocation>
</comment>
<dbReference type="AlphaFoldDB" id="A0A1F6UJY5"/>
<dbReference type="GO" id="GO:0006302">
    <property type="term" value="P:double-strand break repair"/>
    <property type="evidence" value="ECO:0007669"/>
    <property type="project" value="TreeGrafter"/>
</dbReference>
<evidence type="ECO:0000256" key="6">
    <source>
        <dbReference type="HAMAP-Rule" id="MF_00365"/>
    </source>
</evidence>
<dbReference type="PANTHER" id="PTHR32182">
    <property type="entry name" value="DNA REPLICATION AND REPAIR PROTEIN RECF"/>
    <property type="match status" value="1"/>
</dbReference>
<dbReference type="GO" id="GO:0003697">
    <property type="term" value="F:single-stranded DNA binding"/>
    <property type="evidence" value="ECO:0007669"/>
    <property type="project" value="UniProtKB-UniRule"/>
</dbReference>
<evidence type="ECO:0000256" key="3">
    <source>
        <dbReference type="ARBA" id="ARBA00022741"/>
    </source>
</evidence>
<dbReference type="GO" id="GO:0006260">
    <property type="term" value="P:DNA replication"/>
    <property type="evidence" value="ECO:0007669"/>
    <property type="project" value="UniProtKB-UniRule"/>
</dbReference>
<evidence type="ECO:0000256" key="4">
    <source>
        <dbReference type="ARBA" id="ARBA00022840"/>
    </source>
</evidence>
<keyword evidence="3 6" id="KW-0547">Nucleotide-binding</keyword>
<comment type="caution">
    <text evidence="7">The sequence shown here is derived from an EMBL/GenBank/DDBJ whole genome shotgun (WGS) entry which is preliminary data.</text>
</comment>
<evidence type="ECO:0000313" key="8">
    <source>
        <dbReference type="Proteomes" id="UP000177950"/>
    </source>
</evidence>
<comment type="similarity">
    <text evidence="6">Belongs to the RecF family.</text>
</comment>
<keyword evidence="2 6" id="KW-0235">DNA replication</keyword>
<evidence type="ECO:0000256" key="2">
    <source>
        <dbReference type="ARBA" id="ARBA00022705"/>
    </source>
</evidence>
<name>A0A1F6UJY5_9PROT</name>
<dbReference type="InterPro" id="IPR042174">
    <property type="entry name" value="RecF_2"/>
</dbReference>
<dbReference type="PANTHER" id="PTHR32182:SF0">
    <property type="entry name" value="DNA REPLICATION AND REPAIR PROTEIN RECF"/>
    <property type="match status" value="1"/>
</dbReference>
<dbReference type="GO" id="GO:0005524">
    <property type="term" value="F:ATP binding"/>
    <property type="evidence" value="ECO:0007669"/>
    <property type="project" value="UniProtKB-UniRule"/>
</dbReference>
<proteinExistence type="inferred from homology"/>
<evidence type="ECO:0000313" key="7">
    <source>
        <dbReference type="EMBL" id="OGI57686.1"/>
    </source>
</evidence>
<keyword evidence="6" id="KW-0742">SOS response</keyword>
<keyword evidence="4 6" id="KW-0067">ATP-binding</keyword>
<dbReference type="InterPro" id="IPR001238">
    <property type="entry name" value="DNA-binding_RecF"/>
</dbReference>
<dbReference type="GO" id="GO:0000731">
    <property type="term" value="P:DNA synthesis involved in DNA repair"/>
    <property type="evidence" value="ECO:0007669"/>
    <property type="project" value="TreeGrafter"/>
</dbReference>
<dbReference type="Proteomes" id="UP000177950">
    <property type="component" value="Unassembled WGS sequence"/>
</dbReference>
<reference evidence="7 8" key="1">
    <citation type="journal article" date="2016" name="Nat. Commun.">
        <title>Thousands of microbial genomes shed light on interconnected biogeochemical processes in an aquifer system.</title>
        <authorList>
            <person name="Anantharaman K."/>
            <person name="Brown C.T."/>
            <person name="Hug L.A."/>
            <person name="Sharon I."/>
            <person name="Castelle C.J."/>
            <person name="Probst A.J."/>
            <person name="Thomas B.C."/>
            <person name="Singh A."/>
            <person name="Wilkins M.J."/>
            <person name="Karaoz U."/>
            <person name="Brodie E.L."/>
            <person name="Williams K.H."/>
            <person name="Hubbard S.S."/>
            <person name="Banfield J.F."/>
        </authorList>
    </citation>
    <scope>NUCLEOTIDE SEQUENCE [LARGE SCALE GENOMIC DNA]</scope>
</reference>
<protein>
    <recommendedName>
        <fullName evidence="6">DNA replication and repair protein RecF</fullName>
    </recommendedName>
</protein>
<dbReference type="EMBL" id="MFSV01000118">
    <property type="protein sequence ID" value="OGI57686.1"/>
    <property type="molecule type" value="Genomic_DNA"/>
</dbReference>
<gene>
    <name evidence="6" type="primary">recF</name>
    <name evidence="7" type="ORF">A2V58_00440</name>
</gene>
<dbReference type="SUPFAM" id="SSF52540">
    <property type="entry name" value="P-loop containing nucleoside triphosphate hydrolases"/>
    <property type="match status" value="1"/>
</dbReference>
<sequence length="140" mass="15956">MVLEPGWDSDTDFWECLRQDRARDNARGFTHSGPQRADLQITLNNQASKLAASHGQFKVLVIALRMAQVRNLHESGKRNCCLLIDDLAAELDSEHRARLTRLLETLPAQLFITTTESVLIDRESWKSHKEFHVEHGLLAI</sequence>